<reference evidence="2 3" key="1">
    <citation type="journal article" date="2006" name="PLoS Genet.">
        <title>Secrets of soil survival revealed by the genome sequence of Arthrobacter aurescens TC1.</title>
        <authorList>
            <person name="Mongodin E.F."/>
            <person name="Shapir N."/>
            <person name="Daugherty S.C."/>
            <person name="DeBoy R.T."/>
            <person name="Emerson J.B."/>
            <person name="Shvartzbeyn A."/>
            <person name="Radune D."/>
            <person name="Vamathevan J."/>
            <person name="Riggs F."/>
            <person name="Grinberg V."/>
            <person name="Khouri H."/>
            <person name="Wackett L.P."/>
            <person name="Nelson K.E."/>
            <person name="Sadowsky M.J."/>
        </authorList>
    </citation>
    <scope>NUCLEOTIDE SEQUENCE [LARGE SCALE GENOMIC DNA]</scope>
    <source>
        <strain evidence="2 3">TC1</strain>
    </source>
</reference>
<gene>
    <name evidence="2" type="ordered locus">AAur_2157</name>
</gene>
<name>A1R6N7_PAEAT</name>
<feature type="domain" description="WsaF C-terminal" evidence="1">
    <location>
        <begin position="247"/>
        <end position="367"/>
    </location>
</feature>
<dbReference type="InterPro" id="IPR055050">
    <property type="entry name" value="WsaF_C"/>
</dbReference>
<dbReference type="OrthoDB" id="7615426at2"/>
<organism evidence="2 3">
    <name type="scientific">Paenarthrobacter aurescens (strain TC1)</name>
    <dbReference type="NCBI Taxonomy" id="290340"/>
    <lineage>
        <taxon>Bacteria</taxon>
        <taxon>Bacillati</taxon>
        <taxon>Actinomycetota</taxon>
        <taxon>Actinomycetes</taxon>
        <taxon>Micrococcales</taxon>
        <taxon>Micrococcaceae</taxon>
        <taxon>Paenarthrobacter</taxon>
    </lineage>
</organism>
<proteinExistence type="predicted"/>
<dbReference type="Proteomes" id="UP000000637">
    <property type="component" value="Chromosome"/>
</dbReference>
<protein>
    <recommendedName>
        <fullName evidence="1">WsaF C-terminal domain-containing protein</fullName>
    </recommendedName>
</protein>
<dbReference type="Gene3D" id="3.40.50.2000">
    <property type="entry name" value="Glycogen Phosphorylase B"/>
    <property type="match status" value="1"/>
</dbReference>
<sequence>MNASQSTAAHILSRLRRDGWSSLGRQALRKGARAALERWSLAEPDFPLRDEDITDPAGLVHPHDAPLRMGPLTIGWVCTPPGPGSGGHTTFFRMVRALEDRGHHCILFLYDRNDDDVSRHEAVIRRHWPLMRAEIRSATQGMDGIDAVVASSWSSAHVIAARSHHSVHRFYFVQDYEPYFYPRGALYSLAEDSYRFGFTIIALGDMIGSVLKAELGQLPETTVPFGCDTDIYHLIRNPHGRSVRSGVVFYAKKSVDRRGYLIGKMALEEFHSLRPDQEIHVYGDETSGWNIPVTNHGNLSPQQLNELYNQTIAGLAISFTNISLVPGELLAAGNVPVLNDSLFSSQELTDPDVVWVPVSPHRLAAALAGVVSTSDINERAQRIAQRPRPDWSQSQAAFAGIVESRCTRHQRWELT</sequence>
<evidence type="ECO:0000259" key="1">
    <source>
        <dbReference type="Pfam" id="PF22772"/>
    </source>
</evidence>
<accession>A1R6N7</accession>
<evidence type="ECO:0000313" key="2">
    <source>
        <dbReference type="EMBL" id="ABM08160.1"/>
    </source>
</evidence>
<evidence type="ECO:0000313" key="3">
    <source>
        <dbReference type="Proteomes" id="UP000000637"/>
    </source>
</evidence>
<dbReference type="AlphaFoldDB" id="A1R6N7"/>
<dbReference type="Pfam" id="PF22772">
    <property type="entry name" value="WsaF_C"/>
    <property type="match status" value="1"/>
</dbReference>
<dbReference type="SUPFAM" id="SSF53756">
    <property type="entry name" value="UDP-Glycosyltransferase/glycogen phosphorylase"/>
    <property type="match status" value="1"/>
</dbReference>
<dbReference type="STRING" id="290340.AAur_2157"/>
<dbReference type="KEGG" id="aau:AAur_2157"/>
<dbReference type="HOGENOM" id="CLU_055246_1_0_11"/>
<keyword evidence="3" id="KW-1185">Reference proteome</keyword>
<dbReference type="RefSeq" id="WP_011774843.1">
    <property type="nucleotide sequence ID" value="NC_008711.1"/>
</dbReference>
<dbReference type="EMBL" id="CP000474">
    <property type="protein sequence ID" value="ABM08160.1"/>
    <property type="molecule type" value="Genomic_DNA"/>
</dbReference>
<dbReference type="eggNOG" id="COG0438">
    <property type="taxonomic scope" value="Bacteria"/>
</dbReference>
<dbReference type="Gene3D" id="3.40.50.11090">
    <property type="match status" value="1"/>
</dbReference>